<organism evidence="1 2">
    <name type="scientific">Devosia honganensis</name>
    <dbReference type="NCBI Taxonomy" id="1610527"/>
    <lineage>
        <taxon>Bacteria</taxon>
        <taxon>Pseudomonadati</taxon>
        <taxon>Pseudomonadota</taxon>
        <taxon>Alphaproteobacteria</taxon>
        <taxon>Hyphomicrobiales</taxon>
        <taxon>Devosiaceae</taxon>
        <taxon>Devosia</taxon>
    </lineage>
</organism>
<accession>A0ABV7X112</accession>
<dbReference type="RefSeq" id="WP_323013043.1">
    <property type="nucleotide sequence ID" value="NZ_JBHRYD010000001.1"/>
</dbReference>
<name>A0ABV7X112_9HYPH</name>
<sequence>MSSTPSANRTVTFLLPFKLPGMQEPHMAGTFEILAEEEQLDVMWDAHRTTLSILLRYPGRTEALPVTAGDLEEAILNDRHSNINSALS</sequence>
<gene>
    <name evidence="1" type="ORF">ACFOOL_05920</name>
</gene>
<evidence type="ECO:0000313" key="2">
    <source>
        <dbReference type="Proteomes" id="UP001595613"/>
    </source>
</evidence>
<reference evidence="2" key="1">
    <citation type="journal article" date="2019" name="Int. J. Syst. Evol. Microbiol.">
        <title>The Global Catalogue of Microorganisms (GCM) 10K type strain sequencing project: providing services to taxonomists for standard genome sequencing and annotation.</title>
        <authorList>
            <consortium name="The Broad Institute Genomics Platform"/>
            <consortium name="The Broad Institute Genome Sequencing Center for Infectious Disease"/>
            <person name="Wu L."/>
            <person name="Ma J."/>
        </authorList>
    </citation>
    <scope>NUCLEOTIDE SEQUENCE [LARGE SCALE GENOMIC DNA]</scope>
    <source>
        <strain evidence="2">KCTC 42281</strain>
    </source>
</reference>
<keyword evidence="2" id="KW-1185">Reference proteome</keyword>
<proteinExistence type="predicted"/>
<comment type="caution">
    <text evidence="1">The sequence shown here is derived from an EMBL/GenBank/DDBJ whole genome shotgun (WGS) entry which is preliminary data.</text>
</comment>
<protein>
    <submittedName>
        <fullName evidence="1">Uncharacterized protein</fullName>
    </submittedName>
</protein>
<evidence type="ECO:0000313" key="1">
    <source>
        <dbReference type="EMBL" id="MFC3704289.1"/>
    </source>
</evidence>
<dbReference type="Proteomes" id="UP001595613">
    <property type="component" value="Unassembled WGS sequence"/>
</dbReference>
<dbReference type="EMBL" id="JBHRYD010000001">
    <property type="protein sequence ID" value="MFC3704289.1"/>
    <property type="molecule type" value="Genomic_DNA"/>
</dbReference>